<keyword evidence="2 4" id="KW-0560">Oxidoreductase</keyword>
<reference evidence="7 8" key="1">
    <citation type="journal article" date="2017" name="PLoS Biol.">
        <title>The sea cucumber genome provides insights into morphological evolution and visceral regeneration.</title>
        <authorList>
            <person name="Zhang X."/>
            <person name="Sun L."/>
            <person name="Yuan J."/>
            <person name="Sun Y."/>
            <person name="Gao Y."/>
            <person name="Zhang L."/>
            <person name="Li S."/>
            <person name="Dai H."/>
            <person name="Hamel J.F."/>
            <person name="Liu C."/>
            <person name="Yu Y."/>
            <person name="Liu S."/>
            <person name="Lin W."/>
            <person name="Guo K."/>
            <person name="Jin S."/>
            <person name="Xu P."/>
            <person name="Storey K.B."/>
            <person name="Huan P."/>
            <person name="Zhang T."/>
            <person name="Zhou Y."/>
            <person name="Zhang J."/>
            <person name="Lin C."/>
            <person name="Li X."/>
            <person name="Xing L."/>
            <person name="Huo D."/>
            <person name="Sun M."/>
            <person name="Wang L."/>
            <person name="Mercier A."/>
            <person name="Li F."/>
            <person name="Yang H."/>
            <person name="Xiang J."/>
        </authorList>
    </citation>
    <scope>NUCLEOTIDE SEQUENCE [LARGE SCALE GENOMIC DNA]</scope>
    <source>
        <strain evidence="7">Shaxun</strain>
        <tissue evidence="7">Muscle</tissue>
    </source>
</reference>
<dbReference type="InterPro" id="IPR006139">
    <property type="entry name" value="D-isomer_2_OHA_DH_cat_dom"/>
</dbReference>
<dbReference type="SUPFAM" id="SSF52283">
    <property type="entry name" value="Formate/glycerate dehydrogenase catalytic domain-like"/>
    <property type="match status" value="1"/>
</dbReference>
<evidence type="ECO:0000259" key="5">
    <source>
        <dbReference type="Pfam" id="PF00389"/>
    </source>
</evidence>
<dbReference type="PROSITE" id="PS00065">
    <property type="entry name" value="D_2_HYDROXYACID_DH_1"/>
    <property type="match status" value="1"/>
</dbReference>
<protein>
    <recommendedName>
        <fullName evidence="9">Glyoxylate reductase/hydroxypyruvate reductase</fullName>
    </recommendedName>
</protein>
<dbReference type="AlphaFoldDB" id="A0A2G8JMA0"/>
<comment type="similarity">
    <text evidence="1 4">Belongs to the D-isomer specific 2-hydroxyacid dehydrogenase family.</text>
</comment>
<dbReference type="PROSITE" id="PS00671">
    <property type="entry name" value="D_2_HYDROXYACID_DH_3"/>
    <property type="match status" value="1"/>
</dbReference>
<dbReference type="InterPro" id="IPR036291">
    <property type="entry name" value="NAD(P)-bd_dom_sf"/>
</dbReference>
<proteinExistence type="inferred from homology"/>
<dbReference type="GO" id="GO:0030267">
    <property type="term" value="F:glyoxylate reductase (NADPH) activity"/>
    <property type="evidence" value="ECO:0007669"/>
    <property type="project" value="TreeGrafter"/>
</dbReference>
<evidence type="ECO:0000256" key="2">
    <source>
        <dbReference type="ARBA" id="ARBA00023002"/>
    </source>
</evidence>
<keyword evidence="8" id="KW-1185">Reference proteome</keyword>
<evidence type="ECO:0000313" key="8">
    <source>
        <dbReference type="Proteomes" id="UP000230750"/>
    </source>
</evidence>
<dbReference type="EMBL" id="MRZV01001603">
    <property type="protein sequence ID" value="PIK36857.1"/>
    <property type="molecule type" value="Genomic_DNA"/>
</dbReference>
<comment type="caution">
    <text evidence="7">The sequence shown here is derived from an EMBL/GenBank/DDBJ whole genome shotgun (WGS) entry which is preliminary data.</text>
</comment>
<organism evidence="7 8">
    <name type="scientific">Stichopus japonicus</name>
    <name type="common">Sea cucumber</name>
    <dbReference type="NCBI Taxonomy" id="307972"/>
    <lineage>
        <taxon>Eukaryota</taxon>
        <taxon>Metazoa</taxon>
        <taxon>Echinodermata</taxon>
        <taxon>Eleutherozoa</taxon>
        <taxon>Echinozoa</taxon>
        <taxon>Holothuroidea</taxon>
        <taxon>Aspidochirotacea</taxon>
        <taxon>Aspidochirotida</taxon>
        <taxon>Stichopodidae</taxon>
        <taxon>Apostichopus</taxon>
    </lineage>
</organism>
<dbReference type="InterPro" id="IPR029752">
    <property type="entry name" value="D-isomer_DH_CS1"/>
</dbReference>
<dbReference type="GO" id="GO:0005829">
    <property type="term" value="C:cytosol"/>
    <property type="evidence" value="ECO:0007669"/>
    <property type="project" value="TreeGrafter"/>
</dbReference>
<name>A0A2G8JMA0_STIJA</name>
<dbReference type="SUPFAM" id="SSF51735">
    <property type="entry name" value="NAD(P)-binding Rossmann-fold domains"/>
    <property type="match status" value="1"/>
</dbReference>
<dbReference type="STRING" id="307972.A0A2G8JMA0"/>
<evidence type="ECO:0000256" key="4">
    <source>
        <dbReference type="RuleBase" id="RU003719"/>
    </source>
</evidence>
<dbReference type="Pfam" id="PF02826">
    <property type="entry name" value="2-Hacid_dh_C"/>
    <property type="match status" value="1"/>
</dbReference>
<dbReference type="GO" id="GO:0016618">
    <property type="term" value="F:hydroxypyruvate reductase [NAD(P)H] activity"/>
    <property type="evidence" value="ECO:0007669"/>
    <property type="project" value="TreeGrafter"/>
</dbReference>
<dbReference type="OrthoDB" id="298012at2759"/>
<evidence type="ECO:0000256" key="1">
    <source>
        <dbReference type="ARBA" id="ARBA00005854"/>
    </source>
</evidence>
<dbReference type="Proteomes" id="UP000230750">
    <property type="component" value="Unassembled WGS sequence"/>
</dbReference>
<dbReference type="Gene3D" id="3.40.50.720">
    <property type="entry name" value="NAD(P)-binding Rossmann-like Domain"/>
    <property type="match status" value="2"/>
</dbReference>
<dbReference type="PANTHER" id="PTHR10996:SF257">
    <property type="entry name" value="GLYOXYLATE REDUCTASE 1"/>
    <property type="match status" value="1"/>
</dbReference>
<evidence type="ECO:0000259" key="6">
    <source>
        <dbReference type="Pfam" id="PF02826"/>
    </source>
</evidence>
<dbReference type="InterPro" id="IPR006140">
    <property type="entry name" value="D-isomer_DH_NAD-bd"/>
</dbReference>
<accession>A0A2G8JMA0</accession>
<dbReference type="GO" id="GO:0051287">
    <property type="term" value="F:NAD binding"/>
    <property type="evidence" value="ECO:0007669"/>
    <property type="project" value="InterPro"/>
</dbReference>
<feature type="domain" description="D-isomer specific 2-hydroxyacid dehydrogenase NAD-binding" evidence="6">
    <location>
        <begin position="57"/>
        <end position="237"/>
    </location>
</feature>
<feature type="domain" description="D-isomer specific 2-hydroxyacid dehydrogenase catalytic" evidence="5">
    <location>
        <begin position="5"/>
        <end position="268"/>
    </location>
</feature>
<dbReference type="InterPro" id="IPR029753">
    <property type="entry name" value="D-isomer_DH_CS"/>
</dbReference>
<evidence type="ECO:0008006" key="9">
    <source>
        <dbReference type="Google" id="ProtNLM"/>
    </source>
</evidence>
<evidence type="ECO:0000256" key="3">
    <source>
        <dbReference type="ARBA" id="ARBA00023027"/>
    </source>
</evidence>
<dbReference type="Pfam" id="PF00389">
    <property type="entry name" value="2-Hacid_dh"/>
    <property type="match status" value="1"/>
</dbReference>
<evidence type="ECO:0000313" key="7">
    <source>
        <dbReference type="EMBL" id="PIK36857.1"/>
    </source>
</evidence>
<dbReference type="PANTHER" id="PTHR10996">
    <property type="entry name" value="2-HYDROXYACID DEHYDROGENASE-RELATED"/>
    <property type="match status" value="1"/>
</dbReference>
<gene>
    <name evidence="7" type="ORF">BSL78_26307</name>
</gene>
<dbReference type="FunFam" id="3.40.50.720:FF:000203">
    <property type="entry name" value="D-3-phosphoglycerate dehydrogenase (SerA)"/>
    <property type="match status" value="1"/>
</dbReference>
<keyword evidence="3" id="KW-0520">NAD</keyword>
<dbReference type="InterPro" id="IPR050223">
    <property type="entry name" value="D-isomer_2-hydroxyacid_DH"/>
</dbReference>
<sequence length="271" mass="29452">MPIVINRELLMSMPNLKVITLLSVGYEALDLEMLKERGIRASYLPDVQSDACADAAIALLLAVSRRIVEAAVQYKDNVDIISEPSRFVGREVTGSTIGIFGLGSIGIQVAERAKGFRMKILYHNRRKRSVKDDFDLGAVYVSNLYDMLPQVDFLVLCCPLTSATRGIIGTKELEAMKSSAILINISRGGVVNTDALVDALHRGVIGGAGLDVTDPEPLTKDHPLFDLPNVVVIPHMAGATLETRNRMMDLSIENIVAGIEGKPMPSEIPIK</sequence>